<keyword evidence="3 13" id="KW-0032">Aminotransferase</keyword>
<dbReference type="PANTHER" id="PTHR30244">
    <property type="entry name" value="TRANSAMINASE"/>
    <property type="match status" value="1"/>
</dbReference>
<gene>
    <name evidence="13" type="ORF">PYR84_25395</name>
</gene>
<accession>A0AAX3SJD9</accession>
<feature type="modified residue" description="N6-(pyridoxal phosphate)lysine" evidence="11">
    <location>
        <position position="204"/>
    </location>
</feature>
<evidence type="ECO:0000256" key="9">
    <source>
        <dbReference type="ARBA" id="ARBA00074221"/>
    </source>
</evidence>
<proteinExistence type="inferred from homology"/>
<dbReference type="InterPro" id="IPR000653">
    <property type="entry name" value="DegT/StrS_aminotransferase"/>
</dbReference>
<dbReference type="AlphaFoldDB" id="A0AAX3SJD9"/>
<comment type="catalytic activity">
    <reaction evidence="7">
        <text>GDP-alpha-D-perosamine + 2-oxoglutarate = GDP-4-dehydro-alpha-D-rhamnose + L-glutamate</text>
        <dbReference type="Rhea" id="RHEA:36779"/>
        <dbReference type="ChEBI" id="CHEBI:16810"/>
        <dbReference type="ChEBI" id="CHEBI:29985"/>
        <dbReference type="ChEBI" id="CHEBI:57964"/>
        <dbReference type="ChEBI" id="CHEBI:73996"/>
        <dbReference type="EC" id="2.6.1.102"/>
    </reaction>
</comment>
<dbReference type="Gene3D" id="3.90.1150.10">
    <property type="entry name" value="Aspartate Aminotransferase, domain 1"/>
    <property type="match status" value="1"/>
</dbReference>
<dbReference type="InterPro" id="IPR015421">
    <property type="entry name" value="PyrdxlP-dep_Trfase_major"/>
</dbReference>
<evidence type="ECO:0000256" key="5">
    <source>
        <dbReference type="ARBA" id="ARBA00022898"/>
    </source>
</evidence>
<protein>
    <recommendedName>
        <fullName evidence="9">GDP-perosamine synthase</fullName>
        <ecNumber evidence="8">2.6.1.102</ecNumber>
    </recommendedName>
</protein>
<evidence type="ECO:0000256" key="8">
    <source>
        <dbReference type="ARBA" id="ARBA00066317"/>
    </source>
</evidence>
<dbReference type="Pfam" id="PF01041">
    <property type="entry name" value="DegT_DnrJ_EryC1"/>
    <property type="match status" value="1"/>
</dbReference>
<evidence type="ECO:0000256" key="10">
    <source>
        <dbReference type="PIRSR" id="PIRSR000390-1"/>
    </source>
</evidence>
<dbReference type="RefSeq" id="WP_269466170.1">
    <property type="nucleotide sequence ID" value="NZ_CBCSDN010000037.1"/>
</dbReference>
<evidence type="ECO:0000313" key="13">
    <source>
        <dbReference type="EMBL" id="WFF80227.1"/>
    </source>
</evidence>
<evidence type="ECO:0000256" key="7">
    <source>
        <dbReference type="ARBA" id="ARBA00051587"/>
    </source>
</evidence>
<name>A0AAX3SJD9_9BURK</name>
<evidence type="ECO:0000256" key="2">
    <source>
        <dbReference type="ARBA" id="ARBA00005125"/>
    </source>
</evidence>
<dbReference type="PIRSF" id="PIRSF000390">
    <property type="entry name" value="PLP_StrS"/>
    <property type="match status" value="1"/>
</dbReference>
<dbReference type="GO" id="GO:0102933">
    <property type="term" value="F:GDP-4-dehydro-6-deoxy-D-mannose-4-aminotransferase activity"/>
    <property type="evidence" value="ECO:0007669"/>
    <property type="project" value="UniProtKB-EC"/>
</dbReference>
<feature type="active site" description="Proton acceptor" evidence="10">
    <location>
        <position position="204"/>
    </location>
</feature>
<dbReference type="FunFam" id="3.40.640.10:FF:000090">
    <property type="entry name" value="Pyridoxal phosphate-dependent aminotransferase"/>
    <property type="match status" value="1"/>
</dbReference>
<dbReference type="SUPFAM" id="SSF53383">
    <property type="entry name" value="PLP-dependent transferases"/>
    <property type="match status" value="1"/>
</dbReference>
<organism evidence="13 14">
    <name type="scientific">Delftia tsuruhatensis</name>
    <dbReference type="NCBI Taxonomy" id="180282"/>
    <lineage>
        <taxon>Bacteria</taxon>
        <taxon>Pseudomonadati</taxon>
        <taxon>Pseudomonadota</taxon>
        <taxon>Betaproteobacteria</taxon>
        <taxon>Burkholderiales</taxon>
        <taxon>Comamonadaceae</taxon>
        <taxon>Delftia</taxon>
    </lineage>
</organism>
<dbReference type="Proteomes" id="UP001219066">
    <property type="component" value="Chromosome"/>
</dbReference>
<keyword evidence="5 11" id="KW-0663">Pyridoxal phosphate</keyword>
<dbReference type="InterPro" id="IPR015422">
    <property type="entry name" value="PyrdxlP-dep_Trfase_small"/>
</dbReference>
<evidence type="ECO:0000256" key="4">
    <source>
        <dbReference type="ARBA" id="ARBA00022679"/>
    </source>
</evidence>
<evidence type="ECO:0000256" key="1">
    <source>
        <dbReference type="ARBA" id="ARBA00001933"/>
    </source>
</evidence>
<dbReference type="GO" id="GO:0000271">
    <property type="term" value="P:polysaccharide biosynthetic process"/>
    <property type="evidence" value="ECO:0007669"/>
    <property type="project" value="TreeGrafter"/>
</dbReference>
<evidence type="ECO:0000256" key="11">
    <source>
        <dbReference type="PIRSR" id="PIRSR000390-2"/>
    </source>
</evidence>
<evidence type="ECO:0000256" key="6">
    <source>
        <dbReference type="ARBA" id="ARBA00037999"/>
    </source>
</evidence>
<comment type="cofactor">
    <cofactor evidence="1">
        <name>pyridoxal 5'-phosphate</name>
        <dbReference type="ChEBI" id="CHEBI:597326"/>
    </cofactor>
</comment>
<comment type="pathway">
    <text evidence="2">Bacterial outer membrane biogenesis; LPS O-antigen biosynthesis.</text>
</comment>
<dbReference type="GO" id="GO:0030170">
    <property type="term" value="F:pyridoxal phosphate binding"/>
    <property type="evidence" value="ECO:0007669"/>
    <property type="project" value="TreeGrafter"/>
</dbReference>
<dbReference type="EC" id="2.6.1.102" evidence="8"/>
<reference evidence="13" key="1">
    <citation type="submission" date="2023-03" db="EMBL/GenBank/DDBJ databases">
        <title>Synergistic degradation of erythromycin by symbiotic bacteria Ery-6A and Ery-6B and application in simulated water remediation.</title>
        <authorList>
            <person name="Xu S."/>
        </authorList>
    </citation>
    <scope>NUCLEOTIDE SEQUENCE</scope>
    <source>
        <strain evidence="13">Ery-6A</strain>
    </source>
</reference>
<dbReference type="Gene3D" id="3.40.640.10">
    <property type="entry name" value="Type I PLP-dependent aspartate aminotransferase-like (Major domain)"/>
    <property type="match status" value="1"/>
</dbReference>
<evidence type="ECO:0000256" key="3">
    <source>
        <dbReference type="ARBA" id="ARBA00022576"/>
    </source>
</evidence>
<sequence>MSWSSSMVSSISITTNEISGAQKMIPVYQPYFTGQEKNYVNQCLDSTWISSKGEFIQRFEDGFAEYIGVNKATSVNNGTVAIHLALEAVGIKSGDEVIVPALTYIASVNTIIQTGATPVYVDSLAQSWQIDPNDILRKITDRTKAVMVVHLYGLPCDMDPIVKICREKNLLLIEDCAEGFGSYYKGKHVGTFGDIATFSFFGNKTITTGEGGMVVANDPATIERAFHLKNQGVSKTREYWHDVVAYNYRMTNICAAIGLAQLEKADEILERKRQIASWYESNLGNLPLKFHSELQNTRHSFWMCSIAVNDASDRAPLREYLKVQGVETRPVFYLANAMPHCQTDEIFPVAESISSRGINLPSYPALSQDEVAMVCGQISRYFKE</sequence>
<keyword evidence="4" id="KW-0808">Transferase</keyword>
<evidence type="ECO:0000256" key="12">
    <source>
        <dbReference type="RuleBase" id="RU004508"/>
    </source>
</evidence>
<evidence type="ECO:0000313" key="14">
    <source>
        <dbReference type="Proteomes" id="UP001219066"/>
    </source>
</evidence>
<dbReference type="PANTHER" id="PTHR30244:SF34">
    <property type="entry name" value="DTDP-4-AMINO-4,6-DIDEOXYGALACTOSE TRANSAMINASE"/>
    <property type="match status" value="1"/>
</dbReference>
<dbReference type="EMBL" id="CP120956">
    <property type="protein sequence ID" value="WFF80227.1"/>
    <property type="molecule type" value="Genomic_DNA"/>
</dbReference>
<dbReference type="InterPro" id="IPR015424">
    <property type="entry name" value="PyrdxlP-dep_Trfase"/>
</dbReference>
<comment type="similarity">
    <text evidence="6 12">Belongs to the DegT/DnrJ/EryC1 family.</text>
</comment>
<dbReference type="CDD" id="cd00616">
    <property type="entry name" value="AHBA_syn"/>
    <property type="match status" value="1"/>
</dbReference>